<organism evidence="2 3">
    <name type="scientific">Stereocaulon virgatum</name>
    <dbReference type="NCBI Taxonomy" id="373712"/>
    <lineage>
        <taxon>Eukaryota</taxon>
        <taxon>Fungi</taxon>
        <taxon>Dikarya</taxon>
        <taxon>Ascomycota</taxon>
        <taxon>Pezizomycotina</taxon>
        <taxon>Lecanoromycetes</taxon>
        <taxon>OSLEUM clade</taxon>
        <taxon>Lecanoromycetidae</taxon>
        <taxon>Lecanorales</taxon>
        <taxon>Lecanorineae</taxon>
        <taxon>Stereocaulaceae</taxon>
        <taxon>Stereocaulon</taxon>
    </lineage>
</organism>
<name>A0ABR4ANR2_9LECA</name>
<dbReference type="EMBL" id="JBEFKJ010000003">
    <property type="protein sequence ID" value="KAL2047171.1"/>
    <property type="molecule type" value="Genomic_DNA"/>
</dbReference>
<dbReference type="Proteomes" id="UP001590950">
    <property type="component" value="Unassembled WGS sequence"/>
</dbReference>
<evidence type="ECO:0000313" key="3">
    <source>
        <dbReference type="Proteomes" id="UP001590950"/>
    </source>
</evidence>
<reference evidence="2 3" key="1">
    <citation type="submission" date="2024-09" db="EMBL/GenBank/DDBJ databases">
        <title>Rethinking Asexuality: The Enigmatic Case of Functional Sexual Genes in Lepraria (Stereocaulaceae).</title>
        <authorList>
            <person name="Doellman M."/>
            <person name="Sun Y."/>
            <person name="Barcenas-Pena A."/>
            <person name="Lumbsch H.T."/>
            <person name="Grewe F."/>
        </authorList>
    </citation>
    <scope>NUCLEOTIDE SEQUENCE [LARGE SCALE GENOMIC DNA]</scope>
    <source>
        <strain evidence="2 3">Mercado 3170</strain>
    </source>
</reference>
<comment type="caution">
    <text evidence="2">The sequence shown here is derived from an EMBL/GenBank/DDBJ whole genome shotgun (WGS) entry which is preliminary data.</text>
</comment>
<feature type="region of interest" description="Disordered" evidence="1">
    <location>
        <begin position="87"/>
        <end position="136"/>
    </location>
</feature>
<proteinExistence type="predicted"/>
<protein>
    <submittedName>
        <fullName evidence="2">Uncharacterized protein</fullName>
    </submittedName>
</protein>
<sequence>MTTTHLVKGLHRRSRDHQVRLESGDLGQNQRHPELRSKSHLLKAQWVWVSRVLLQSTVLILQDPRGEEQACKGGFRSEVDQYAYVPSVQQQRSDEKMMAKRIERAKKEASRRRREGRLGEMRVEESHGKATRGRDN</sequence>
<feature type="region of interest" description="Disordered" evidence="1">
    <location>
        <begin position="1"/>
        <end position="36"/>
    </location>
</feature>
<keyword evidence="3" id="KW-1185">Reference proteome</keyword>
<evidence type="ECO:0000313" key="2">
    <source>
        <dbReference type="EMBL" id="KAL2047171.1"/>
    </source>
</evidence>
<gene>
    <name evidence="2" type="ORF">N7G274_001190</name>
</gene>
<accession>A0ABR4ANR2</accession>
<evidence type="ECO:0000256" key="1">
    <source>
        <dbReference type="SAM" id="MobiDB-lite"/>
    </source>
</evidence>
<feature type="compositionally biased region" description="Basic and acidic residues" evidence="1">
    <location>
        <begin position="92"/>
        <end position="108"/>
    </location>
</feature>
<feature type="compositionally biased region" description="Basic and acidic residues" evidence="1">
    <location>
        <begin position="116"/>
        <end position="136"/>
    </location>
</feature>